<dbReference type="InterPro" id="IPR036388">
    <property type="entry name" value="WH-like_DNA-bd_sf"/>
</dbReference>
<feature type="region of interest" description="Disordered" evidence="4">
    <location>
        <begin position="127"/>
        <end position="146"/>
    </location>
</feature>
<dbReference type="KEGG" id="sgm:GCM10017557_33930"/>
<evidence type="ECO:0000313" key="7">
    <source>
        <dbReference type="Proteomes" id="UP000516444"/>
    </source>
</evidence>
<evidence type="ECO:0000259" key="5">
    <source>
        <dbReference type="PROSITE" id="PS51118"/>
    </source>
</evidence>
<dbReference type="GO" id="GO:0003677">
    <property type="term" value="F:DNA binding"/>
    <property type="evidence" value="ECO:0007669"/>
    <property type="project" value="UniProtKB-KW"/>
</dbReference>
<keyword evidence="3" id="KW-0804">Transcription</keyword>
<keyword evidence="1" id="KW-0805">Transcription regulation</keyword>
<dbReference type="InterPro" id="IPR036390">
    <property type="entry name" value="WH_DNA-bd_sf"/>
</dbReference>
<reference evidence="6 7" key="1">
    <citation type="journal article" date="2014" name="Int. J. Syst. Evol. Microbiol.">
        <title>Complete genome sequence of Corynebacterium casei LMG S-19264T (=DSM 44701T), isolated from a smear-ripened cheese.</title>
        <authorList>
            <consortium name="US DOE Joint Genome Institute (JGI-PGF)"/>
            <person name="Walter F."/>
            <person name="Albersmeier A."/>
            <person name="Kalinowski J."/>
            <person name="Ruckert C."/>
        </authorList>
    </citation>
    <scope>NUCLEOTIDE SEQUENCE [LARGE SCALE GENOMIC DNA]</scope>
    <source>
        <strain evidence="6 7">JCM 4677</strain>
    </source>
</reference>
<dbReference type="PROSITE" id="PS51118">
    <property type="entry name" value="HTH_HXLR"/>
    <property type="match status" value="1"/>
</dbReference>
<dbReference type="SUPFAM" id="SSF46785">
    <property type="entry name" value="Winged helix' DNA-binding domain"/>
    <property type="match status" value="2"/>
</dbReference>
<evidence type="ECO:0000256" key="3">
    <source>
        <dbReference type="ARBA" id="ARBA00023163"/>
    </source>
</evidence>
<name>A0A7G1P3X1_9ACTN</name>
<accession>A0A7G1P3X1</accession>
<sequence>MDADLRQLRGIGMSLELLRNRWTYAVLVALRSGSLRPAQLLDLINEGNARNVDLVGARVLHEKTLFTTLHRMETEGLVIRKTEALANGAAPWELTSMSRGLLDAMDGIAAWARDHADHLASTVRKHRGLSQREVDTATPGSPPLSPEQDYWRGVGVALVILRLRWSFSIICQVSRGPQHPTGIAAAINGGIERNRDITGNRALSEKVLWDTLHRLVAGGLIHHQPRAGQFASTAQCSLTEPGYALLAALSPIGTWASEHEVHLAAVIRKRRSLDALSEASDARR</sequence>
<dbReference type="PANTHER" id="PTHR33204">
    <property type="entry name" value="TRANSCRIPTIONAL REGULATOR, MARR FAMILY"/>
    <property type="match status" value="1"/>
</dbReference>
<keyword evidence="2" id="KW-0238">DNA-binding</keyword>
<evidence type="ECO:0000256" key="2">
    <source>
        <dbReference type="ARBA" id="ARBA00023125"/>
    </source>
</evidence>
<dbReference type="Proteomes" id="UP000516444">
    <property type="component" value="Chromosome"/>
</dbReference>
<evidence type="ECO:0000256" key="4">
    <source>
        <dbReference type="SAM" id="MobiDB-lite"/>
    </source>
</evidence>
<evidence type="ECO:0000313" key="6">
    <source>
        <dbReference type="EMBL" id="BCL28534.1"/>
    </source>
</evidence>
<keyword evidence="7" id="KW-1185">Reference proteome</keyword>
<dbReference type="EMBL" id="AP023440">
    <property type="protein sequence ID" value="BCL28534.1"/>
    <property type="molecule type" value="Genomic_DNA"/>
</dbReference>
<feature type="domain" description="HTH hxlR-type" evidence="5">
    <location>
        <begin position="9"/>
        <end position="120"/>
    </location>
</feature>
<gene>
    <name evidence="6" type="ORF">GCM10017557_33930</name>
</gene>
<dbReference type="InterPro" id="IPR002577">
    <property type="entry name" value="HTH_HxlR"/>
</dbReference>
<dbReference type="PANTHER" id="PTHR33204:SF37">
    <property type="entry name" value="HTH-TYPE TRANSCRIPTIONAL REGULATOR YODB"/>
    <property type="match status" value="1"/>
</dbReference>
<dbReference type="AlphaFoldDB" id="A0A7G1P3X1"/>
<evidence type="ECO:0000256" key="1">
    <source>
        <dbReference type="ARBA" id="ARBA00023015"/>
    </source>
</evidence>
<proteinExistence type="predicted"/>
<dbReference type="Gene3D" id="1.10.10.10">
    <property type="entry name" value="Winged helix-like DNA-binding domain superfamily/Winged helix DNA-binding domain"/>
    <property type="match status" value="2"/>
</dbReference>
<protein>
    <recommendedName>
        <fullName evidence="5">HTH hxlR-type domain-containing protein</fullName>
    </recommendedName>
</protein>
<organism evidence="6 7">
    <name type="scientific">Streptomyces aurantiacus</name>
    <dbReference type="NCBI Taxonomy" id="47760"/>
    <lineage>
        <taxon>Bacteria</taxon>
        <taxon>Bacillati</taxon>
        <taxon>Actinomycetota</taxon>
        <taxon>Actinomycetes</taxon>
        <taxon>Kitasatosporales</taxon>
        <taxon>Streptomycetaceae</taxon>
        <taxon>Streptomyces</taxon>
        <taxon>Streptomyces aurantiacus group</taxon>
    </lineage>
</organism>